<feature type="domain" description="AraC effector-binding" evidence="1">
    <location>
        <begin position="1"/>
        <end position="147"/>
    </location>
</feature>
<accession>A0ABS2NA67</accession>
<keyword evidence="3" id="KW-1185">Reference proteome</keyword>
<proteinExistence type="predicted"/>
<dbReference type="Pfam" id="PF14526">
    <property type="entry name" value="Cass2"/>
    <property type="match status" value="1"/>
</dbReference>
<name>A0ABS2NA67_9BACI</name>
<sequence length="148" mass="17115">MECKKVKKDFKVVGMKNKGAFANYGSEVPKFAQQFLSRASEIQNHSNTEIALYEPKRDENHIEGYYYVGMIVHDALNEVPSGMEYIEISQEYATTRGRITDVGDLHLQLIKWSDEHGYQKNLGSYIIETFHPIENDLEEIEIYIPIHS</sequence>
<reference evidence="2 3" key="1">
    <citation type="submission" date="2021-01" db="EMBL/GenBank/DDBJ databases">
        <title>Genomic Encyclopedia of Type Strains, Phase IV (KMG-IV): sequencing the most valuable type-strain genomes for metagenomic binning, comparative biology and taxonomic classification.</title>
        <authorList>
            <person name="Goeker M."/>
        </authorList>
    </citation>
    <scope>NUCLEOTIDE SEQUENCE [LARGE SCALE GENOMIC DNA]</scope>
    <source>
        <strain evidence="2 3">DSM 24834</strain>
    </source>
</reference>
<dbReference type="Proteomes" id="UP001646157">
    <property type="component" value="Unassembled WGS sequence"/>
</dbReference>
<dbReference type="InterPro" id="IPR010499">
    <property type="entry name" value="AraC_E-bd"/>
</dbReference>
<dbReference type="SUPFAM" id="SSF55136">
    <property type="entry name" value="Probable bacterial effector-binding domain"/>
    <property type="match status" value="1"/>
</dbReference>
<evidence type="ECO:0000313" key="3">
    <source>
        <dbReference type="Proteomes" id="UP001646157"/>
    </source>
</evidence>
<evidence type="ECO:0000259" key="1">
    <source>
        <dbReference type="SMART" id="SM00871"/>
    </source>
</evidence>
<dbReference type="SMART" id="SM00871">
    <property type="entry name" value="AraC_E_bind"/>
    <property type="match status" value="1"/>
</dbReference>
<dbReference type="RefSeq" id="WP_205168623.1">
    <property type="nucleotide sequence ID" value="NZ_JAFBDZ010000001.1"/>
</dbReference>
<gene>
    <name evidence="2" type="ORF">JOC86_001008</name>
</gene>
<dbReference type="Gene3D" id="3.20.80.10">
    <property type="entry name" value="Regulatory factor, effector binding domain"/>
    <property type="match status" value="1"/>
</dbReference>
<comment type="caution">
    <text evidence="2">The sequence shown here is derived from an EMBL/GenBank/DDBJ whole genome shotgun (WGS) entry which is preliminary data.</text>
</comment>
<dbReference type="InterPro" id="IPR011256">
    <property type="entry name" value="Reg_factor_effector_dom_sf"/>
</dbReference>
<dbReference type="EMBL" id="JAFBDZ010000001">
    <property type="protein sequence ID" value="MBM7584471.1"/>
    <property type="molecule type" value="Genomic_DNA"/>
</dbReference>
<evidence type="ECO:0000313" key="2">
    <source>
        <dbReference type="EMBL" id="MBM7584471.1"/>
    </source>
</evidence>
<dbReference type="InterPro" id="IPR029441">
    <property type="entry name" value="Cass2"/>
</dbReference>
<organism evidence="2 3">
    <name type="scientific">Rossellomorea pakistanensis</name>
    <dbReference type="NCBI Taxonomy" id="992288"/>
    <lineage>
        <taxon>Bacteria</taxon>
        <taxon>Bacillati</taxon>
        <taxon>Bacillota</taxon>
        <taxon>Bacilli</taxon>
        <taxon>Bacillales</taxon>
        <taxon>Bacillaceae</taxon>
        <taxon>Rossellomorea</taxon>
    </lineage>
</organism>
<protein>
    <submittedName>
        <fullName evidence="2">Transcriptional regulator YdeE</fullName>
    </submittedName>
</protein>